<evidence type="ECO:0000259" key="8">
    <source>
        <dbReference type="Pfam" id="PF03775"/>
    </source>
</evidence>
<evidence type="ECO:0000256" key="2">
    <source>
        <dbReference type="ARBA" id="ARBA00022618"/>
    </source>
</evidence>
<dbReference type="SUPFAM" id="SSF63848">
    <property type="entry name" value="Cell-division inhibitor MinC, C-terminal domain"/>
    <property type="match status" value="1"/>
</dbReference>
<dbReference type="InterPro" id="IPR016098">
    <property type="entry name" value="CAP/MinC_C"/>
</dbReference>
<evidence type="ECO:0000256" key="5">
    <source>
        <dbReference type="ARBA" id="ARBA00046874"/>
    </source>
</evidence>
<dbReference type="PANTHER" id="PTHR34108">
    <property type="entry name" value="SEPTUM SITE-DETERMINING PROTEIN MINC"/>
    <property type="match status" value="1"/>
</dbReference>
<organism evidence="10 11">
    <name type="scientific">Domibacillus iocasae</name>
    <dbReference type="NCBI Taxonomy" id="1714016"/>
    <lineage>
        <taxon>Bacteria</taxon>
        <taxon>Bacillati</taxon>
        <taxon>Bacillota</taxon>
        <taxon>Bacilli</taxon>
        <taxon>Bacillales</taxon>
        <taxon>Bacillaceae</taxon>
        <taxon>Domibacillus</taxon>
    </lineage>
</organism>
<protein>
    <recommendedName>
        <fullName evidence="6">Probable septum site-determining protein MinC</fullName>
    </recommendedName>
</protein>
<keyword evidence="3 6" id="KW-0717">Septation</keyword>
<dbReference type="GO" id="GO:0000917">
    <property type="term" value="P:division septum assembly"/>
    <property type="evidence" value="ECO:0007669"/>
    <property type="project" value="UniProtKB-KW"/>
</dbReference>
<dbReference type="HAMAP" id="MF_00267">
    <property type="entry name" value="MinC"/>
    <property type="match status" value="1"/>
</dbReference>
<evidence type="ECO:0000313" key="10">
    <source>
        <dbReference type="EMBL" id="OES44241.1"/>
    </source>
</evidence>
<dbReference type="InterPro" id="IPR036145">
    <property type="entry name" value="MinC_C_sf"/>
</dbReference>
<reference evidence="10 11" key="1">
    <citation type="submission" date="2016-06" db="EMBL/GenBank/DDBJ databases">
        <title>Domibacillus iocasae genome sequencing.</title>
        <authorList>
            <person name="Verma A."/>
            <person name="Pal Y."/>
            <person name="Ojha A.K."/>
            <person name="Krishnamurthi S."/>
        </authorList>
    </citation>
    <scope>NUCLEOTIDE SEQUENCE [LARGE SCALE GENOMIC DNA]</scope>
    <source>
        <strain evidence="10 11">DSM 29979</strain>
    </source>
</reference>
<gene>
    <name evidence="6" type="primary">minC</name>
    <name evidence="10" type="ORF">BA724_08090</name>
</gene>
<comment type="similarity">
    <text evidence="1 6">Belongs to the MinC family.</text>
</comment>
<dbReference type="GO" id="GO:0000902">
    <property type="term" value="P:cell morphogenesis"/>
    <property type="evidence" value="ECO:0007669"/>
    <property type="project" value="InterPro"/>
</dbReference>
<proteinExistence type="inferred from homology"/>
<comment type="function">
    <text evidence="6">Cell division inhibitor that blocks the formation of polar Z ring septums. Rapidly oscillates between the poles of the cell to destabilize FtsZ filaments that have formed before they mature into polar Z rings. Prevents FtsZ polymerization.</text>
</comment>
<keyword evidence="11" id="KW-1185">Reference proteome</keyword>
<dbReference type="PANTHER" id="PTHR34108:SF1">
    <property type="entry name" value="SEPTUM SITE-DETERMINING PROTEIN MINC"/>
    <property type="match status" value="1"/>
</dbReference>
<evidence type="ECO:0000256" key="7">
    <source>
        <dbReference type="SAM" id="Coils"/>
    </source>
</evidence>
<comment type="subunit">
    <text evidence="5 6">Interacts with MinD and FtsZ.</text>
</comment>
<dbReference type="NCBIfam" id="TIGR01222">
    <property type="entry name" value="minC"/>
    <property type="match status" value="1"/>
</dbReference>
<evidence type="ECO:0000259" key="9">
    <source>
        <dbReference type="Pfam" id="PF22642"/>
    </source>
</evidence>
<dbReference type="OrthoDB" id="9790810at2"/>
<comment type="caution">
    <text evidence="10">The sequence shown here is derived from an EMBL/GenBank/DDBJ whole genome shotgun (WGS) entry which is preliminary data.</text>
</comment>
<evidence type="ECO:0000256" key="1">
    <source>
        <dbReference type="ARBA" id="ARBA00006291"/>
    </source>
</evidence>
<dbReference type="Proteomes" id="UP000095658">
    <property type="component" value="Unassembled WGS sequence"/>
</dbReference>
<dbReference type="Pfam" id="PF22642">
    <property type="entry name" value="MinC_N_1"/>
    <property type="match status" value="1"/>
</dbReference>
<evidence type="ECO:0000313" key="11">
    <source>
        <dbReference type="Proteomes" id="UP000095658"/>
    </source>
</evidence>
<dbReference type="Gene3D" id="2.160.20.70">
    <property type="match status" value="1"/>
</dbReference>
<dbReference type="EMBL" id="MAMP01000022">
    <property type="protein sequence ID" value="OES44241.1"/>
    <property type="molecule type" value="Genomic_DNA"/>
</dbReference>
<dbReference type="InterPro" id="IPR055219">
    <property type="entry name" value="MinC_N_1"/>
</dbReference>
<keyword evidence="2 6" id="KW-0132">Cell division</keyword>
<dbReference type="STRING" id="1714016.BA724_08090"/>
<sequence>MKQSQNVVIKGTKDGLTLQLNDKCAYNELIEELTEKLDAVTKKDEDALIKVTVQTGNRYVTEEEKEELRQLIRQRRHLVVEDIRSNVLTIDEAVQWKEENEIVSYAGRIRSGQVLEVPGDLLLIGDVNPGGTVMAGGSIFVMGALKGMAHAGCYGNDSAVISAAKMMPSQLRISGHLTRSPDRYDEEEITESECAFINEAQQLVIDRLQVLKYLRPDLSTFKGGF</sequence>
<dbReference type="AlphaFoldDB" id="A0A1E7DMD6"/>
<evidence type="ECO:0000256" key="6">
    <source>
        <dbReference type="HAMAP-Rule" id="MF_00267"/>
    </source>
</evidence>
<dbReference type="InterPro" id="IPR005526">
    <property type="entry name" value="Septum_form_inhib_MinC_C"/>
</dbReference>
<dbReference type="Gene3D" id="3.30.160.540">
    <property type="match status" value="1"/>
</dbReference>
<dbReference type="RefSeq" id="WP_069938845.1">
    <property type="nucleotide sequence ID" value="NZ_MAMP01000022.1"/>
</dbReference>
<keyword evidence="4 6" id="KW-0131">Cell cycle</keyword>
<keyword evidence="7" id="KW-0175">Coiled coil</keyword>
<dbReference type="Pfam" id="PF03775">
    <property type="entry name" value="MinC_C"/>
    <property type="match status" value="1"/>
</dbReference>
<dbReference type="InterPro" id="IPR013033">
    <property type="entry name" value="MinC"/>
</dbReference>
<evidence type="ECO:0000256" key="4">
    <source>
        <dbReference type="ARBA" id="ARBA00023306"/>
    </source>
</evidence>
<name>A0A1E7DMD6_9BACI</name>
<dbReference type="GO" id="GO:1901891">
    <property type="term" value="P:regulation of cell septum assembly"/>
    <property type="evidence" value="ECO:0007669"/>
    <property type="project" value="InterPro"/>
</dbReference>
<feature type="domain" description="Septum formation inhibitor MinC C-terminal" evidence="8">
    <location>
        <begin position="106"/>
        <end position="205"/>
    </location>
</feature>
<accession>A0A1E7DMD6</accession>
<feature type="coiled-coil region" evidence="7">
    <location>
        <begin position="30"/>
        <end position="81"/>
    </location>
</feature>
<feature type="domain" description="Septum site-determining protein MinC N-terminal" evidence="9">
    <location>
        <begin position="7"/>
        <end position="83"/>
    </location>
</feature>
<evidence type="ECO:0000256" key="3">
    <source>
        <dbReference type="ARBA" id="ARBA00023210"/>
    </source>
</evidence>